<comment type="caution">
    <text evidence="1">The sequence shown here is derived from an EMBL/GenBank/DDBJ whole genome shotgun (WGS) entry which is preliminary data.</text>
</comment>
<evidence type="ECO:0000313" key="1">
    <source>
        <dbReference type="EMBL" id="MCE7005480.1"/>
    </source>
</evidence>
<name>A0ABS8ZCF8_9PSEU</name>
<reference evidence="1 2" key="1">
    <citation type="submission" date="2021-12" db="EMBL/GenBank/DDBJ databases">
        <title>Genome sequence of Kibdelosporangium philippinense ATCC 49844.</title>
        <authorList>
            <person name="Fedorov E.A."/>
            <person name="Omeragic M."/>
            <person name="Shalygina K.F."/>
            <person name="Maclea K.S."/>
        </authorList>
    </citation>
    <scope>NUCLEOTIDE SEQUENCE [LARGE SCALE GENOMIC DNA]</scope>
    <source>
        <strain evidence="1 2">ATCC 49844</strain>
    </source>
</reference>
<proteinExistence type="predicted"/>
<gene>
    <name evidence="1" type="ORF">LWC34_22025</name>
</gene>
<dbReference type="EMBL" id="JAJVCN010000002">
    <property type="protein sequence ID" value="MCE7005480.1"/>
    <property type="molecule type" value="Genomic_DNA"/>
</dbReference>
<accession>A0ABS8ZCF8</accession>
<sequence length="78" mass="8911">MATWVALSRDKYRTTHNGETWYLTATPNADKPWLLHTEQRDRTQEIGAPEPLAARHAADVWLELGEYFTDRGSPGDAR</sequence>
<dbReference type="RefSeq" id="WP_233727060.1">
    <property type="nucleotide sequence ID" value="NZ_JAJVCN010000002.1"/>
</dbReference>
<dbReference type="Proteomes" id="UP001521150">
    <property type="component" value="Unassembled WGS sequence"/>
</dbReference>
<evidence type="ECO:0000313" key="2">
    <source>
        <dbReference type="Proteomes" id="UP001521150"/>
    </source>
</evidence>
<organism evidence="1 2">
    <name type="scientific">Kibdelosporangium philippinense</name>
    <dbReference type="NCBI Taxonomy" id="211113"/>
    <lineage>
        <taxon>Bacteria</taxon>
        <taxon>Bacillati</taxon>
        <taxon>Actinomycetota</taxon>
        <taxon>Actinomycetes</taxon>
        <taxon>Pseudonocardiales</taxon>
        <taxon>Pseudonocardiaceae</taxon>
        <taxon>Kibdelosporangium</taxon>
    </lineage>
</organism>
<protein>
    <submittedName>
        <fullName evidence="1">Uncharacterized protein</fullName>
    </submittedName>
</protein>
<keyword evidence="2" id="KW-1185">Reference proteome</keyword>